<dbReference type="AlphaFoldDB" id="A0AAW3TSD7"/>
<organism evidence="1 2">
    <name type="scientific">Sphingomonas aquatilis</name>
    <dbReference type="NCBI Taxonomy" id="93063"/>
    <lineage>
        <taxon>Bacteria</taxon>
        <taxon>Pseudomonadati</taxon>
        <taxon>Pseudomonadota</taxon>
        <taxon>Alphaproteobacteria</taxon>
        <taxon>Sphingomonadales</taxon>
        <taxon>Sphingomonadaceae</taxon>
        <taxon>Sphingomonas</taxon>
    </lineage>
</organism>
<keyword evidence="2" id="KW-1185">Reference proteome</keyword>
<proteinExistence type="predicted"/>
<dbReference type="EMBL" id="JACIDB010000004">
    <property type="protein sequence ID" value="MBB3876098.1"/>
    <property type="molecule type" value="Genomic_DNA"/>
</dbReference>
<dbReference type="Proteomes" id="UP000528945">
    <property type="component" value="Unassembled WGS sequence"/>
</dbReference>
<evidence type="ECO:0000313" key="1">
    <source>
        <dbReference type="EMBL" id="MBB3876098.1"/>
    </source>
</evidence>
<sequence length="104" mass="11639">MSDETARLARAERADAAMQEFVGPALATIRSEYAEKLMEIVAKHPMRGEPLAMVEKLGTALKIVDQIEIQMRALIADGDAAKFEAARADQMARLNTEQRRYVNY</sequence>
<dbReference type="RefSeq" id="WP_147035240.1">
    <property type="nucleotide sequence ID" value="NZ_JACIDB010000004.1"/>
</dbReference>
<gene>
    <name evidence="1" type="ORF">GGR47_002344</name>
</gene>
<name>A0AAW3TSD7_9SPHN</name>
<comment type="caution">
    <text evidence="1">The sequence shown here is derived from an EMBL/GenBank/DDBJ whole genome shotgun (WGS) entry which is preliminary data.</text>
</comment>
<reference evidence="1 2" key="1">
    <citation type="submission" date="2020-08" db="EMBL/GenBank/DDBJ databases">
        <title>Genomic Encyclopedia of Type Strains, Phase IV (KMG-IV): sequencing the most valuable type-strain genomes for metagenomic binning, comparative biology and taxonomic classification.</title>
        <authorList>
            <person name="Goeker M."/>
        </authorList>
    </citation>
    <scope>NUCLEOTIDE SEQUENCE [LARGE SCALE GENOMIC DNA]</scope>
    <source>
        <strain evidence="1 2">DSM 15581</strain>
    </source>
</reference>
<accession>A0AAW3TSD7</accession>
<evidence type="ECO:0000313" key="2">
    <source>
        <dbReference type="Proteomes" id="UP000528945"/>
    </source>
</evidence>
<protein>
    <submittedName>
        <fullName evidence="1">Uncharacterized protein</fullName>
    </submittedName>
</protein>